<evidence type="ECO:0000313" key="2">
    <source>
        <dbReference type="Proteomes" id="UP000020681"/>
    </source>
</evidence>
<dbReference type="Proteomes" id="UP000020681">
    <property type="component" value="Unassembled WGS sequence"/>
</dbReference>
<protein>
    <submittedName>
        <fullName evidence="1">Uncharacterized protein</fullName>
    </submittedName>
</protein>
<reference evidence="1 2" key="1">
    <citation type="submission" date="2014-01" db="EMBL/GenBank/DDBJ databases">
        <authorList>
            <person name="Dobos K."/>
            <person name="Lenaerts A."/>
            <person name="Ordway D."/>
            <person name="DeGroote M.A."/>
            <person name="Parker T."/>
            <person name="Sizemore C."/>
            <person name="Tallon L.J."/>
            <person name="Sadzewicz L.K."/>
            <person name="Sengamalay N."/>
            <person name="Fraser C.M."/>
            <person name="Hine E."/>
            <person name="Shefchek K.A."/>
            <person name="Das S.P."/>
            <person name="Tettelin H."/>
        </authorList>
    </citation>
    <scope>NUCLEOTIDE SEQUENCE [LARGE SCALE GENOMIC DNA]</scope>
    <source>
        <strain evidence="1 2">Harvey</strain>
    </source>
</reference>
<comment type="caution">
    <text evidence="1">The sequence shown here is derived from an EMBL/GenBank/DDBJ whole genome shotgun (WGS) entry which is preliminary data.</text>
</comment>
<keyword evidence="2" id="KW-1185">Reference proteome</keyword>
<organism evidence="1 2">
    <name type="scientific">Mycobacterium ulcerans str. Harvey</name>
    <dbReference type="NCBI Taxonomy" id="1299332"/>
    <lineage>
        <taxon>Bacteria</taxon>
        <taxon>Bacillati</taxon>
        <taxon>Actinomycetota</taxon>
        <taxon>Actinomycetes</taxon>
        <taxon>Mycobacteriales</taxon>
        <taxon>Mycobacteriaceae</taxon>
        <taxon>Mycobacterium</taxon>
        <taxon>Mycobacterium ulcerans group</taxon>
    </lineage>
</organism>
<sequence length="189" mass="21054">MLNLTSSSNPATTPSAEARQRRLYDIPSRFVKTIGPDPVHIDPDETSAVWAYDFAWHPAPIFQTYSVYTPALDKLNRDTLAAGPQFVLSLRSATSPATGINGRLGVQENPLYSRALLCDFRRSAVEDHWALFTHTQPRCGPLTPISEVVVHDGKPSRCPNQADRTWPSWSALIWSQPSSTGFSWDRSFP</sequence>
<name>A0ABN0RAY0_MYCUL</name>
<proteinExistence type="predicted"/>
<dbReference type="EMBL" id="JAOL01000008">
    <property type="protein sequence ID" value="EUA94221.1"/>
    <property type="molecule type" value="Genomic_DNA"/>
</dbReference>
<accession>A0ABN0RAY0</accession>
<evidence type="ECO:0000313" key="1">
    <source>
        <dbReference type="EMBL" id="EUA94221.1"/>
    </source>
</evidence>
<gene>
    <name evidence="1" type="ORF">I551_8504</name>
</gene>